<evidence type="ECO:0000256" key="2">
    <source>
        <dbReference type="ARBA" id="ARBA00022723"/>
    </source>
</evidence>
<dbReference type="Proteomes" id="UP000231025">
    <property type="component" value="Unassembled WGS sequence"/>
</dbReference>
<proteinExistence type="predicted"/>
<keyword evidence="4" id="KW-0411">Iron-sulfur</keyword>
<evidence type="ECO:0000256" key="1">
    <source>
        <dbReference type="ARBA" id="ARBA00022691"/>
    </source>
</evidence>
<sequence length="358" mass="40757">MIYNPIIPCRSKEAIISSSQVLPTNPSLNDIAGEYTTRCFQQCKLCYGNFDPHGKEMPFEQIKEIKRQFDLANITTSHLTGGEILWHQQIEQIIRLFSQSGYRIEIDTNGVLISKEMAKLLAKFGVEVLVGIESLDPELYHWYRGTDSVGEVLKGLDAMLQQNITPGIQIIAANFKGFPGERYDPVENIFQLLEYSTAKGIPAYLLQYRPIGRASSFTDAISDLTEEQKTQLKCLIHSLPFDQKKLVSGDIAFASPNKADYYGCIGGILLANMDINGNIFICNWMRDRKFGNIFQEDLQRIITRMREFRFKGLEELNCRLRNCEFNEENICFGPCLISNAYREMTISDNKQLGLTPQT</sequence>
<feature type="domain" description="Radical SAM core" evidence="5">
    <location>
        <begin position="23"/>
        <end position="250"/>
    </location>
</feature>
<organism evidence="6 7">
    <name type="scientific">Candidatus Roizmanbacteria bacterium CG23_combo_of_CG06-09_8_20_14_all_35_49</name>
    <dbReference type="NCBI Taxonomy" id="1974863"/>
    <lineage>
        <taxon>Bacteria</taxon>
        <taxon>Candidatus Roizmaniibacteriota</taxon>
    </lineage>
</organism>
<dbReference type="InterPro" id="IPR050377">
    <property type="entry name" value="Radical_SAM_PqqE_MftC-like"/>
</dbReference>
<name>A0A2G9Y953_9BACT</name>
<dbReference type="PROSITE" id="PS51918">
    <property type="entry name" value="RADICAL_SAM"/>
    <property type="match status" value="1"/>
</dbReference>
<accession>A0A2G9Y953</accession>
<dbReference type="CDD" id="cd01335">
    <property type="entry name" value="Radical_SAM"/>
    <property type="match status" value="1"/>
</dbReference>
<dbReference type="InterPro" id="IPR058240">
    <property type="entry name" value="rSAM_sf"/>
</dbReference>
<dbReference type="GO" id="GO:0046872">
    <property type="term" value="F:metal ion binding"/>
    <property type="evidence" value="ECO:0007669"/>
    <property type="project" value="UniProtKB-KW"/>
</dbReference>
<dbReference type="SFLD" id="SFLDG01067">
    <property type="entry name" value="SPASM/twitch_domain_containing"/>
    <property type="match status" value="1"/>
</dbReference>
<gene>
    <name evidence="6" type="ORF">COX47_00595</name>
</gene>
<evidence type="ECO:0000256" key="3">
    <source>
        <dbReference type="ARBA" id="ARBA00023004"/>
    </source>
</evidence>
<evidence type="ECO:0000313" key="7">
    <source>
        <dbReference type="Proteomes" id="UP000231025"/>
    </source>
</evidence>
<dbReference type="SFLD" id="SFLDS00029">
    <property type="entry name" value="Radical_SAM"/>
    <property type="match status" value="1"/>
</dbReference>
<dbReference type="PANTHER" id="PTHR11228:SF7">
    <property type="entry name" value="PQQA PEPTIDE CYCLASE"/>
    <property type="match status" value="1"/>
</dbReference>
<dbReference type="PANTHER" id="PTHR11228">
    <property type="entry name" value="RADICAL SAM DOMAIN PROTEIN"/>
    <property type="match status" value="1"/>
</dbReference>
<dbReference type="AlphaFoldDB" id="A0A2G9Y953"/>
<evidence type="ECO:0000259" key="5">
    <source>
        <dbReference type="PROSITE" id="PS51918"/>
    </source>
</evidence>
<evidence type="ECO:0000313" key="6">
    <source>
        <dbReference type="EMBL" id="PIP15273.1"/>
    </source>
</evidence>
<protein>
    <recommendedName>
        <fullName evidence="5">Radical SAM core domain-containing protein</fullName>
    </recommendedName>
</protein>
<keyword evidence="1" id="KW-0949">S-adenosyl-L-methionine</keyword>
<dbReference type="Pfam" id="PF04055">
    <property type="entry name" value="Radical_SAM"/>
    <property type="match status" value="1"/>
</dbReference>
<keyword evidence="2" id="KW-0479">Metal-binding</keyword>
<dbReference type="GO" id="GO:0003824">
    <property type="term" value="F:catalytic activity"/>
    <property type="evidence" value="ECO:0007669"/>
    <property type="project" value="InterPro"/>
</dbReference>
<dbReference type="SMART" id="SM00729">
    <property type="entry name" value="Elp3"/>
    <property type="match status" value="1"/>
</dbReference>
<dbReference type="GO" id="GO:0051536">
    <property type="term" value="F:iron-sulfur cluster binding"/>
    <property type="evidence" value="ECO:0007669"/>
    <property type="project" value="UniProtKB-KW"/>
</dbReference>
<evidence type="ECO:0000256" key="4">
    <source>
        <dbReference type="ARBA" id="ARBA00023014"/>
    </source>
</evidence>
<dbReference type="InterPro" id="IPR006638">
    <property type="entry name" value="Elp3/MiaA/NifB-like_rSAM"/>
</dbReference>
<dbReference type="InterPro" id="IPR013785">
    <property type="entry name" value="Aldolase_TIM"/>
</dbReference>
<dbReference type="EMBL" id="PCRE01000010">
    <property type="protein sequence ID" value="PIP15273.1"/>
    <property type="molecule type" value="Genomic_DNA"/>
</dbReference>
<comment type="caution">
    <text evidence="6">The sequence shown here is derived from an EMBL/GenBank/DDBJ whole genome shotgun (WGS) entry which is preliminary data.</text>
</comment>
<dbReference type="InterPro" id="IPR007197">
    <property type="entry name" value="rSAM"/>
</dbReference>
<dbReference type="Gene3D" id="3.20.20.70">
    <property type="entry name" value="Aldolase class I"/>
    <property type="match status" value="1"/>
</dbReference>
<dbReference type="SUPFAM" id="SSF102114">
    <property type="entry name" value="Radical SAM enzymes"/>
    <property type="match status" value="1"/>
</dbReference>
<keyword evidence="3" id="KW-0408">Iron</keyword>
<reference evidence="6 7" key="1">
    <citation type="submission" date="2017-09" db="EMBL/GenBank/DDBJ databases">
        <title>Depth-based differentiation of microbial function through sediment-hosted aquifers and enrichment of novel symbionts in the deep terrestrial subsurface.</title>
        <authorList>
            <person name="Probst A.J."/>
            <person name="Ladd B."/>
            <person name="Jarett J.K."/>
            <person name="Geller-Mcgrath D.E."/>
            <person name="Sieber C.M."/>
            <person name="Emerson J.B."/>
            <person name="Anantharaman K."/>
            <person name="Thomas B.C."/>
            <person name="Malmstrom R."/>
            <person name="Stieglmeier M."/>
            <person name="Klingl A."/>
            <person name="Woyke T."/>
            <person name="Ryan C.M."/>
            <person name="Banfield J.F."/>
        </authorList>
    </citation>
    <scope>NUCLEOTIDE SEQUENCE [LARGE SCALE GENOMIC DNA]</scope>
    <source>
        <strain evidence="6">CG23_combo_of_CG06-09_8_20_14_all_35_49</strain>
    </source>
</reference>